<dbReference type="GeneID" id="25325663"/>
<evidence type="ECO:0000313" key="4">
    <source>
        <dbReference type="EMBL" id="KIW59299.1"/>
    </source>
</evidence>
<organism evidence="4 5">
    <name type="scientific">Exophiala xenobiotica</name>
    <dbReference type="NCBI Taxonomy" id="348802"/>
    <lineage>
        <taxon>Eukaryota</taxon>
        <taxon>Fungi</taxon>
        <taxon>Dikarya</taxon>
        <taxon>Ascomycota</taxon>
        <taxon>Pezizomycotina</taxon>
        <taxon>Eurotiomycetes</taxon>
        <taxon>Chaetothyriomycetidae</taxon>
        <taxon>Chaetothyriales</taxon>
        <taxon>Herpotrichiellaceae</taxon>
        <taxon>Exophiala</taxon>
    </lineage>
</organism>
<dbReference type="STRING" id="348802.A0A0D2FGN4"/>
<proteinExistence type="predicted"/>
<evidence type="ECO:0000256" key="1">
    <source>
        <dbReference type="SAM" id="MobiDB-lite"/>
    </source>
</evidence>
<feature type="domain" description="Asl1-like glycosyl hydrolase catalytic" evidence="3">
    <location>
        <begin position="263"/>
        <end position="491"/>
    </location>
</feature>
<accession>A0A0D2FGN4</accession>
<keyword evidence="5" id="KW-1185">Reference proteome</keyword>
<feature type="region of interest" description="Disordered" evidence="1">
    <location>
        <begin position="143"/>
        <end position="172"/>
    </location>
</feature>
<dbReference type="Proteomes" id="UP000054342">
    <property type="component" value="Unassembled WGS sequence"/>
</dbReference>
<dbReference type="InterPro" id="IPR024655">
    <property type="entry name" value="Asl1_glyco_hydro_catalytic"/>
</dbReference>
<keyword evidence="2" id="KW-0732">Signal</keyword>
<dbReference type="GO" id="GO:0009277">
    <property type="term" value="C:fungal-type cell wall"/>
    <property type="evidence" value="ECO:0007669"/>
    <property type="project" value="TreeGrafter"/>
</dbReference>
<dbReference type="GO" id="GO:0071966">
    <property type="term" value="P:fungal-type cell wall polysaccharide metabolic process"/>
    <property type="evidence" value="ECO:0007669"/>
    <property type="project" value="TreeGrafter"/>
</dbReference>
<dbReference type="InterPro" id="IPR053183">
    <property type="entry name" value="ASL1"/>
</dbReference>
<dbReference type="PANTHER" id="PTHR34154">
    <property type="entry name" value="ALKALI-SENSITIVE LINKAGE PROTEIN 1"/>
    <property type="match status" value="1"/>
</dbReference>
<dbReference type="InterPro" id="IPR017853">
    <property type="entry name" value="GH"/>
</dbReference>
<dbReference type="OrthoDB" id="43654at2759"/>
<feature type="signal peptide" evidence="2">
    <location>
        <begin position="1"/>
        <end position="17"/>
    </location>
</feature>
<dbReference type="Pfam" id="PF11790">
    <property type="entry name" value="Glyco_hydro_cc"/>
    <property type="match status" value="1"/>
</dbReference>
<dbReference type="EMBL" id="KN847318">
    <property type="protein sequence ID" value="KIW59299.1"/>
    <property type="molecule type" value="Genomic_DNA"/>
</dbReference>
<name>A0A0D2FGN4_9EURO</name>
<evidence type="ECO:0000256" key="2">
    <source>
        <dbReference type="SAM" id="SignalP"/>
    </source>
</evidence>
<sequence length="492" mass="49164">MVSSILSLVLLATAVSAHPKRHHHWHGHGTGTGGVAAPTGGTYSMNGTSQTNGTDFGGSAVESPTTAVKTVTVSPIPLESSVDAAGSSFSSVPVANAAVSNTAVAPVSGSTSSSSCTSSLTSTITTTTVQFVTVTSTPDVSAVTDESGKAAAIPSSSSTTSAESSGLEDLSGSSTSISLVSGTATAAAFYGRPSNGGGYSFSDSGASSSAAGVSSILSVIPTTFATISGSASASSAASATMASSSSTASSSPSTGGSISGKKGLSYNTASLTNAFAGKGISWAYNWGNAPDGSIVDGAEYVAMLWGLDAVDEWSSAASSAISSGTKHLLSFNEPDLSTQSNIDPQTAATNHIKYMNPFAGQAEIGSPAITNGAGTSPLMGIDWLNEFFSACGGNCKVDFVAFHWYSDASQIDYFKQHVQDVINAAAQNGVNKVWLTEFGASGSDDDVASFLSEATSFLDSTSAVEGYAYFMCSDGILVNGNSISSPIGTAYA</sequence>
<dbReference type="AlphaFoldDB" id="A0A0D2FGN4"/>
<dbReference type="SUPFAM" id="SSF51445">
    <property type="entry name" value="(Trans)glycosidases"/>
    <property type="match status" value="1"/>
</dbReference>
<dbReference type="Gene3D" id="3.20.20.80">
    <property type="entry name" value="Glycosidases"/>
    <property type="match status" value="1"/>
</dbReference>
<evidence type="ECO:0000313" key="5">
    <source>
        <dbReference type="Proteomes" id="UP000054342"/>
    </source>
</evidence>
<feature type="chain" id="PRO_5002257627" description="Asl1-like glycosyl hydrolase catalytic domain-containing protein" evidence="2">
    <location>
        <begin position="18"/>
        <end position="492"/>
    </location>
</feature>
<dbReference type="PANTHER" id="PTHR34154:SF10">
    <property type="entry name" value="ASL1-LIKE GLYCOSYL HYDROLASE CATALYTIC DOMAIN-CONTAINING PROTEIN"/>
    <property type="match status" value="1"/>
</dbReference>
<dbReference type="RefSeq" id="XP_013319884.1">
    <property type="nucleotide sequence ID" value="XM_013464430.1"/>
</dbReference>
<protein>
    <recommendedName>
        <fullName evidence="3">Asl1-like glycosyl hydrolase catalytic domain-containing protein</fullName>
    </recommendedName>
</protein>
<evidence type="ECO:0000259" key="3">
    <source>
        <dbReference type="Pfam" id="PF11790"/>
    </source>
</evidence>
<reference evidence="4 5" key="1">
    <citation type="submission" date="2015-01" db="EMBL/GenBank/DDBJ databases">
        <title>The Genome Sequence of Exophiala xenobiotica CBS118157.</title>
        <authorList>
            <consortium name="The Broad Institute Genomics Platform"/>
            <person name="Cuomo C."/>
            <person name="de Hoog S."/>
            <person name="Gorbushina A."/>
            <person name="Stielow B."/>
            <person name="Teixiera M."/>
            <person name="Abouelleil A."/>
            <person name="Chapman S.B."/>
            <person name="Priest M."/>
            <person name="Young S.K."/>
            <person name="Wortman J."/>
            <person name="Nusbaum C."/>
            <person name="Birren B."/>
        </authorList>
    </citation>
    <scope>NUCLEOTIDE SEQUENCE [LARGE SCALE GENOMIC DNA]</scope>
    <source>
        <strain evidence="4 5">CBS 118157</strain>
    </source>
</reference>
<gene>
    <name evidence="4" type="ORF">PV05_03755</name>
</gene>
<feature type="compositionally biased region" description="Low complexity" evidence="1">
    <location>
        <begin position="150"/>
        <end position="172"/>
    </location>
</feature>